<feature type="domain" description="ABC transmembrane type-1" evidence="10">
    <location>
        <begin position="21"/>
        <end position="333"/>
    </location>
</feature>
<keyword evidence="5" id="KW-0067">ATP-binding</keyword>
<dbReference type="SUPFAM" id="SSF52540">
    <property type="entry name" value="P-loop containing nucleoside triphosphate hydrolases"/>
    <property type="match status" value="1"/>
</dbReference>
<feature type="domain" description="ABC transporter" evidence="9">
    <location>
        <begin position="366"/>
        <end position="599"/>
    </location>
</feature>
<feature type="transmembrane region" description="Helical" evidence="8">
    <location>
        <begin position="20"/>
        <end position="42"/>
    </location>
</feature>
<evidence type="ECO:0000313" key="12">
    <source>
        <dbReference type="Proteomes" id="UP000003586"/>
    </source>
</evidence>
<evidence type="ECO:0000256" key="4">
    <source>
        <dbReference type="ARBA" id="ARBA00022741"/>
    </source>
</evidence>
<keyword evidence="4" id="KW-0547">Nucleotide-binding</keyword>
<dbReference type="OrthoDB" id="9780296at2"/>
<dbReference type="Gene3D" id="1.20.1560.10">
    <property type="entry name" value="ABC transporter type 1, transmembrane domain"/>
    <property type="match status" value="1"/>
</dbReference>
<dbReference type="InterPro" id="IPR003439">
    <property type="entry name" value="ABC_transporter-like_ATP-bd"/>
</dbReference>
<dbReference type="AlphaFoldDB" id="W0EXP0"/>
<dbReference type="InterPro" id="IPR003593">
    <property type="entry name" value="AAA+_ATPase"/>
</dbReference>
<dbReference type="InterPro" id="IPR039421">
    <property type="entry name" value="Type_1_exporter"/>
</dbReference>
<dbReference type="KEGG" id="nso:NIASO_11250"/>
<protein>
    <submittedName>
        <fullName evidence="11">Antibiotic ABC transporter ATPase</fullName>
    </submittedName>
</protein>
<evidence type="ECO:0000256" key="1">
    <source>
        <dbReference type="ARBA" id="ARBA00004651"/>
    </source>
</evidence>
<keyword evidence="2" id="KW-0813">Transport</keyword>
<dbReference type="eggNOG" id="COG1132">
    <property type="taxonomic scope" value="Bacteria"/>
</dbReference>
<evidence type="ECO:0000256" key="7">
    <source>
        <dbReference type="ARBA" id="ARBA00023136"/>
    </source>
</evidence>
<dbReference type="SMART" id="SM00382">
    <property type="entry name" value="AAA"/>
    <property type="match status" value="1"/>
</dbReference>
<reference evidence="11 12" key="1">
    <citation type="submission" date="2013-12" db="EMBL/GenBank/DDBJ databases">
        <authorList>
            <consortium name="DOE Joint Genome Institute"/>
            <person name="Eisen J."/>
            <person name="Huntemann M."/>
            <person name="Han J."/>
            <person name="Chen A."/>
            <person name="Kyrpides N."/>
            <person name="Mavromatis K."/>
            <person name="Markowitz V."/>
            <person name="Palaniappan K."/>
            <person name="Ivanova N."/>
            <person name="Schaumberg A."/>
            <person name="Pati A."/>
            <person name="Liolios K."/>
            <person name="Nordberg H.P."/>
            <person name="Cantor M.N."/>
            <person name="Hua S.X."/>
            <person name="Woyke T."/>
        </authorList>
    </citation>
    <scope>NUCLEOTIDE SEQUENCE [LARGE SCALE GENOMIC DNA]</scope>
    <source>
        <strain evidence="12">DSM 19437</strain>
    </source>
</reference>
<dbReference type="Proteomes" id="UP000003586">
    <property type="component" value="Chromosome"/>
</dbReference>
<evidence type="ECO:0000256" key="3">
    <source>
        <dbReference type="ARBA" id="ARBA00022692"/>
    </source>
</evidence>
<dbReference type="CDD" id="cd18552">
    <property type="entry name" value="ABC_6TM_MsbA_like"/>
    <property type="match status" value="1"/>
</dbReference>
<organism evidence="11 12">
    <name type="scientific">Niabella soli DSM 19437</name>
    <dbReference type="NCBI Taxonomy" id="929713"/>
    <lineage>
        <taxon>Bacteria</taxon>
        <taxon>Pseudomonadati</taxon>
        <taxon>Bacteroidota</taxon>
        <taxon>Chitinophagia</taxon>
        <taxon>Chitinophagales</taxon>
        <taxon>Chitinophagaceae</taxon>
        <taxon>Niabella</taxon>
    </lineage>
</organism>
<feature type="transmembrane region" description="Helical" evidence="8">
    <location>
        <begin position="173"/>
        <end position="204"/>
    </location>
</feature>
<dbReference type="InterPro" id="IPR027417">
    <property type="entry name" value="P-loop_NTPase"/>
</dbReference>
<keyword evidence="6 8" id="KW-1133">Transmembrane helix</keyword>
<dbReference type="STRING" id="929713.NIASO_11250"/>
<dbReference type="InterPro" id="IPR017871">
    <property type="entry name" value="ABC_transporter-like_CS"/>
</dbReference>
<dbReference type="PANTHER" id="PTHR43394">
    <property type="entry name" value="ATP-DEPENDENT PERMEASE MDL1, MITOCHONDRIAL"/>
    <property type="match status" value="1"/>
</dbReference>
<dbReference type="GO" id="GO:0016887">
    <property type="term" value="F:ATP hydrolysis activity"/>
    <property type="evidence" value="ECO:0007669"/>
    <property type="project" value="InterPro"/>
</dbReference>
<dbReference type="EMBL" id="CP007035">
    <property type="protein sequence ID" value="AHF15580.1"/>
    <property type="molecule type" value="Genomic_DNA"/>
</dbReference>
<dbReference type="PANTHER" id="PTHR43394:SF1">
    <property type="entry name" value="ATP-BINDING CASSETTE SUB-FAMILY B MEMBER 10, MITOCHONDRIAL"/>
    <property type="match status" value="1"/>
</dbReference>
<evidence type="ECO:0000256" key="5">
    <source>
        <dbReference type="ARBA" id="ARBA00022840"/>
    </source>
</evidence>
<dbReference type="GO" id="GO:0005886">
    <property type="term" value="C:plasma membrane"/>
    <property type="evidence" value="ECO:0007669"/>
    <property type="project" value="UniProtKB-SubCell"/>
</dbReference>
<dbReference type="SUPFAM" id="SSF90123">
    <property type="entry name" value="ABC transporter transmembrane region"/>
    <property type="match status" value="1"/>
</dbReference>
<sequence>MKLKKFRRLFKYIGYYKGKIILYISITIIASLLSVVSLGMLAPLMSLIFKVEGIGGQSILNKIPGGRYIGAILAEQVNEGHQMHAVFLCCALVIFSIFLKNLLLYVSSLISVPVRSSIIIHLKNDLYAKVLSLPVGYFSDQKKGDIMSRMTNDAGLVESSVVNTLEGLIKDPVMVICYLVAMIAISPGLSAFLLILLPATAFIIGRISRTLKKQSNAASLRVGDTLSILDETLTGIRIIKAFTAEKILNNRFVNLNNTLLGINKKMAARRDLASPLTELLGVIVLCVIIYFGANLILNGNTLGPGDLISFIAIFAMMINPAKSLAASFFKVQEGAAAIERIEALLSVPEKIEDRGTQKLAIFNEGIEFRNVSFAYNETPILKNINLFIPKGKTIALVGSSGAGKSTLADLVPRFHEVTSGEILFDGVNIRDYSIESIRKQIGIVSQEPILFNDTIGNNITLADPDAPLYEIENAAKIANAWRFIENKPQQLDTNIGDRGAKLSGGEKQRLTIARAVLKNPPILILDEATSSLDTESERLVQDAINNMMQNRTSLVIAHRLSTVRHADEIIVLNKGEIAERGTHDQLLQIESGIYRKLVHLQDGNIK</sequence>
<dbReference type="InterPro" id="IPR036640">
    <property type="entry name" value="ABC1_TM_sf"/>
</dbReference>
<keyword evidence="3 8" id="KW-0812">Transmembrane</keyword>
<gene>
    <name evidence="11" type="ORF">NIASO_11250</name>
</gene>
<dbReference type="PROSITE" id="PS50893">
    <property type="entry name" value="ABC_TRANSPORTER_2"/>
    <property type="match status" value="1"/>
</dbReference>
<dbReference type="GO" id="GO:0015421">
    <property type="term" value="F:ABC-type oligopeptide transporter activity"/>
    <property type="evidence" value="ECO:0007669"/>
    <property type="project" value="TreeGrafter"/>
</dbReference>
<feature type="transmembrane region" description="Helical" evidence="8">
    <location>
        <begin position="272"/>
        <end position="296"/>
    </location>
</feature>
<evidence type="ECO:0000313" key="11">
    <source>
        <dbReference type="EMBL" id="AHF15580.1"/>
    </source>
</evidence>
<dbReference type="InterPro" id="IPR011527">
    <property type="entry name" value="ABC1_TM_dom"/>
</dbReference>
<evidence type="ECO:0000256" key="8">
    <source>
        <dbReference type="SAM" id="Phobius"/>
    </source>
</evidence>
<dbReference type="PROSITE" id="PS00211">
    <property type="entry name" value="ABC_TRANSPORTER_1"/>
    <property type="match status" value="1"/>
</dbReference>
<evidence type="ECO:0000259" key="9">
    <source>
        <dbReference type="PROSITE" id="PS50893"/>
    </source>
</evidence>
<evidence type="ECO:0000256" key="6">
    <source>
        <dbReference type="ARBA" id="ARBA00022989"/>
    </source>
</evidence>
<keyword evidence="7 8" id="KW-0472">Membrane</keyword>
<name>W0EXP0_9BACT</name>
<evidence type="ECO:0000256" key="2">
    <source>
        <dbReference type="ARBA" id="ARBA00022448"/>
    </source>
</evidence>
<comment type="subcellular location">
    <subcellularLocation>
        <location evidence="1">Cell membrane</location>
        <topology evidence="1">Multi-pass membrane protein</topology>
    </subcellularLocation>
</comment>
<keyword evidence="12" id="KW-1185">Reference proteome</keyword>
<dbReference type="FunFam" id="3.40.50.300:FF:000287">
    <property type="entry name" value="Multidrug ABC transporter ATP-binding protein"/>
    <property type="match status" value="1"/>
</dbReference>
<dbReference type="RefSeq" id="WP_008585583.1">
    <property type="nucleotide sequence ID" value="NZ_CP007035.1"/>
</dbReference>
<evidence type="ECO:0000259" key="10">
    <source>
        <dbReference type="PROSITE" id="PS50929"/>
    </source>
</evidence>
<feature type="transmembrane region" description="Helical" evidence="8">
    <location>
        <begin position="302"/>
        <end position="321"/>
    </location>
</feature>
<dbReference type="PROSITE" id="PS50929">
    <property type="entry name" value="ABC_TM1F"/>
    <property type="match status" value="1"/>
</dbReference>
<proteinExistence type="predicted"/>
<dbReference type="Gene3D" id="3.40.50.300">
    <property type="entry name" value="P-loop containing nucleotide triphosphate hydrolases"/>
    <property type="match status" value="1"/>
</dbReference>
<dbReference type="Pfam" id="PF00664">
    <property type="entry name" value="ABC_membrane"/>
    <property type="match status" value="1"/>
</dbReference>
<dbReference type="Pfam" id="PF00005">
    <property type="entry name" value="ABC_tran"/>
    <property type="match status" value="1"/>
</dbReference>
<accession>W0EXP0</accession>
<dbReference type="GO" id="GO:0005524">
    <property type="term" value="F:ATP binding"/>
    <property type="evidence" value="ECO:0007669"/>
    <property type="project" value="UniProtKB-KW"/>
</dbReference>
<dbReference type="HOGENOM" id="CLU_000604_84_9_10"/>